<organism evidence="2 3">
    <name type="scientific">Hymenobacter psychrophilus</name>
    <dbReference type="NCBI Taxonomy" id="651662"/>
    <lineage>
        <taxon>Bacteria</taxon>
        <taxon>Pseudomonadati</taxon>
        <taxon>Bacteroidota</taxon>
        <taxon>Cytophagia</taxon>
        <taxon>Cytophagales</taxon>
        <taxon>Hymenobacteraceae</taxon>
        <taxon>Hymenobacter</taxon>
    </lineage>
</organism>
<evidence type="ECO:0000313" key="2">
    <source>
        <dbReference type="EMBL" id="SDY47712.1"/>
    </source>
</evidence>
<name>A0A1H3K677_9BACT</name>
<dbReference type="OrthoDB" id="863206at2"/>
<accession>A0A1H3K677</accession>
<dbReference type="InterPro" id="IPR014004">
    <property type="entry name" value="Transpt-assoc_nodulatn_dom_bac"/>
</dbReference>
<dbReference type="AlphaFoldDB" id="A0A1H3K677"/>
<dbReference type="Gene3D" id="3.30.1340.30">
    <property type="match status" value="5"/>
</dbReference>
<dbReference type="EMBL" id="FNOV01000009">
    <property type="protein sequence ID" value="SDY47712.1"/>
    <property type="molecule type" value="Genomic_DNA"/>
</dbReference>
<keyword evidence="3" id="KW-1185">Reference proteome</keyword>
<dbReference type="SMART" id="SM00749">
    <property type="entry name" value="BON"/>
    <property type="match status" value="5"/>
</dbReference>
<dbReference type="InterPro" id="IPR051686">
    <property type="entry name" value="Lipoprotein_DolP"/>
</dbReference>
<dbReference type="RefSeq" id="WP_092741100.1">
    <property type="nucleotide sequence ID" value="NZ_FNOV01000009.1"/>
</dbReference>
<feature type="domain" description="BON" evidence="1">
    <location>
        <begin position="17"/>
        <end position="85"/>
    </location>
</feature>
<dbReference type="STRING" id="651662.SAMN04488069_10917"/>
<dbReference type="Proteomes" id="UP000199249">
    <property type="component" value="Unassembled WGS sequence"/>
</dbReference>
<evidence type="ECO:0000313" key="3">
    <source>
        <dbReference type="Proteomes" id="UP000199249"/>
    </source>
</evidence>
<dbReference type="PANTHER" id="PTHR34606">
    <property type="entry name" value="BON DOMAIN-CONTAINING PROTEIN"/>
    <property type="match status" value="1"/>
</dbReference>
<dbReference type="PROSITE" id="PS50914">
    <property type="entry name" value="BON"/>
    <property type="match status" value="4"/>
</dbReference>
<sequence>MSTHEVLPMPTEQEQVTDSRICAAIELQFLTQRGVLDRLIDVETHEGIVELTGLTDSLLSRRRAEEIALAVRGVRGVINEIGILASKMTDQELRRDAERALDQDPNDFNVRCYVHEGALNLSGVVQSWAEKQLVLLLVEGVHGLRRVNADQLGIRGGENVNSDEDITAQIQKLLEWDIRVNARLVQVRTHERVVHLAGTVGTATEREHAVAIAYQAGAERVDARDLLVAYWALDRELRREKFAARSDQDVAQAIRDTFRYDPRVLSTEPGVEVHNGIVTLRGAVSSLLARQAAEQDARNVVGVWDVHNLLKVRLLLTPTDDDLREMVQQALARDPYVGSLAFIVHVRHGRVSLFGRVDNYFEQEQAGRAASGVSGVMELDNRLKVAGPPTWQQAQQWLGQSNSTAPAAAAGLHSDHALAERIRQRYFWSATLHDEDVEVRVDNGRATLNGTVDTWFDRKQAAMLAFEVGARDVNNHLRATMTELPDEY</sequence>
<protein>
    <submittedName>
        <fullName evidence="2">Osmotically-inducible protein OsmY, contains BON domain</fullName>
    </submittedName>
</protein>
<reference evidence="3" key="1">
    <citation type="submission" date="2016-10" db="EMBL/GenBank/DDBJ databases">
        <authorList>
            <person name="Varghese N."/>
            <person name="Submissions S."/>
        </authorList>
    </citation>
    <scope>NUCLEOTIDE SEQUENCE [LARGE SCALE GENOMIC DNA]</scope>
    <source>
        <strain evidence="3">CGMCC 1.8975</strain>
    </source>
</reference>
<feature type="domain" description="BON" evidence="1">
    <location>
        <begin position="246"/>
        <end position="314"/>
    </location>
</feature>
<dbReference type="Pfam" id="PF04972">
    <property type="entry name" value="BON"/>
    <property type="match status" value="6"/>
</dbReference>
<evidence type="ECO:0000259" key="1">
    <source>
        <dbReference type="PROSITE" id="PS50914"/>
    </source>
</evidence>
<feature type="domain" description="BON" evidence="1">
    <location>
        <begin position="89"/>
        <end position="156"/>
    </location>
</feature>
<dbReference type="PANTHER" id="PTHR34606:SF15">
    <property type="entry name" value="BON DOMAIN-CONTAINING PROTEIN"/>
    <property type="match status" value="1"/>
</dbReference>
<dbReference type="InterPro" id="IPR007055">
    <property type="entry name" value="BON_dom"/>
</dbReference>
<gene>
    <name evidence="2" type="ORF">SAMN04488069_10917</name>
</gene>
<proteinExistence type="predicted"/>
<feature type="domain" description="BON" evidence="1">
    <location>
        <begin position="319"/>
        <end position="387"/>
    </location>
</feature>